<gene>
    <name evidence="2" type="ORF">NTJ_03616</name>
</gene>
<feature type="compositionally biased region" description="Polar residues" evidence="1">
    <location>
        <begin position="59"/>
        <end position="71"/>
    </location>
</feature>
<feature type="compositionally biased region" description="Polar residues" evidence="1">
    <location>
        <begin position="8"/>
        <end position="18"/>
    </location>
</feature>
<feature type="compositionally biased region" description="Basic and acidic residues" evidence="1">
    <location>
        <begin position="38"/>
        <end position="58"/>
    </location>
</feature>
<reference evidence="2 3" key="1">
    <citation type="submission" date="2023-09" db="EMBL/GenBank/DDBJ databases">
        <title>Nesidiocoris tenuis whole genome shotgun sequence.</title>
        <authorList>
            <person name="Shibata T."/>
            <person name="Shimoda M."/>
            <person name="Kobayashi T."/>
            <person name="Uehara T."/>
        </authorList>
    </citation>
    <scope>NUCLEOTIDE SEQUENCE [LARGE SCALE GENOMIC DNA]</scope>
    <source>
        <strain evidence="2 3">Japan</strain>
    </source>
</reference>
<keyword evidence="3" id="KW-1185">Reference proteome</keyword>
<dbReference type="Proteomes" id="UP001307889">
    <property type="component" value="Chromosome 2"/>
</dbReference>
<accession>A0ABN7AEV2</accession>
<dbReference type="EMBL" id="AP028910">
    <property type="protein sequence ID" value="BES90808.1"/>
    <property type="molecule type" value="Genomic_DNA"/>
</dbReference>
<proteinExistence type="predicted"/>
<name>A0ABN7AEV2_9HEMI</name>
<organism evidence="2 3">
    <name type="scientific">Nesidiocoris tenuis</name>
    <dbReference type="NCBI Taxonomy" id="355587"/>
    <lineage>
        <taxon>Eukaryota</taxon>
        <taxon>Metazoa</taxon>
        <taxon>Ecdysozoa</taxon>
        <taxon>Arthropoda</taxon>
        <taxon>Hexapoda</taxon>
        <taxon>Insecta</taxon>
        <taxon>Pterygota</taxon>
        <taxon>Neoptera</taxon>
        <taxon>Paraneoptera</taxon>
        <taxon>Hemiptera</taxon>
        <taxon>Heteroptera</taxon>
        <taxon>Panheteroptera</taxon>
        <taxon>Cimicomorpha</taxon>
        <taxon>Miridae</taxon>
        <taxon>Dicyphina</taxon>
        <taxon>Nesidiocoris</taxon>
    </lineage>
</organism>
<protein>
    <submittedName>
        <fullName evidence="2">Uncharacterized protein</fullName>
    </submittedName>
</protein>
<sequence>MTVGGRGSQNHSSTSTTLKPPAPRVTSKWPANRPTTAEPKEEKGRRNDEGLRSFRDTQHAAQQHRATLRPS</sequence>
<feature type="region of interest" description="Disordered" evidence="1">
    <location>
        <begin position="1"/>
        <end position="71"/>
    </location>
</feature>
<evidence type="ECO:0000313" key="2">
    <source>
        <dbReference type="EMBL" id="BES90808.1"/>
    </source>
</evidence>
<evidence type="ECO:0000256" key="1">
    <source>
        <dbReference type="SAM" id="MobiDB-lite"/>
    </source>
</evidence>
<evidence type="ECO:0000313" key="3">
    <source>
        <dbReference type="Proteomes" id="UP001307889"/>
    </source>
</evidence>